<reference evidence="1" key="1">
    <citation type="journal article" date="2020" name="Sci. Adv.">
        <title>Virus-host coexistence in phytoplankton through the genomic lens.</title>
        <authorList>
            <person name="Yau S."/>
            <person name="Krasovec M."/>
            <person name="Benites L.F."/>
            <person name="Rombauts S."/>
            <person name="Groussin M."/>
            <person name="Vancaester E."/>
            <person name="Aury J.M."/>
            <person name="Derelle E."/>
            <person name="Desdevises Y."/>
            <person name="Escande M.L."/>
            <person name="Grimsley N."/>
            <person name="Guy J."/>
            <person name="Moreau H."/>
            <person name="Sanchez-Brosseau S."/>
            <person name="van de Peer Y."/>
            <person name="Vandepoele K."/>
            <person name="Gourbiere S."/>
            <person name="Piganeau G."/>
        </authorList>
    </citation>
    <scope>NUCLEOTIDE SEQUENCE</scope>
    <source>
        <strain evidence="1">OmV2</strain>
    </source>
</reference>
<sequence length="84" mass="9540">MFRGLYSDPKFVGATTSPPNRVTVIMEDGIEYHTSNIVFRSEATIDKLSKEVKGTPRGKEKITQLFVVPTTRQKGRFTVTEYEL</sequence>
<dbReference type="EMBL" id="MN688676">
    <property type="protein sequence ID" value="QIZ31221.1"/>
    <property type="molecule type" value="Genomic_DNA"/>
</dbReference>
<protein>
    <submittedName>
        <fullName evidence="1">Uncharacterized protein</fullName>
    </submittedName>
</protein>
<accession>A0A6H1QUA6</accession>
<organism evidence="1">
    <name type="scientific">Ostreococcus mediterraneus virus 2</name>
    <dbReference type="NCBI Taxonomy" id="2726183"/>
    <lineage>
        <taxon>Viruses</taxon>
        <taxon>Varidnaviria</taxon>
        <taxon>Bamfordvirae</taxon>
        <taxon>Nucleocytoviricota</taxon>
        <taxon>Megaviricetes</taxon>
        <taxon>Algavirales</taxon>
        <taxon>Phycodnaviridae</taxon>
        <taxon>Prasinovirus</taxon>
    </lineage>
</organism>
<name>A0A6H1QUA6_9PHYC</name>
<proteinExistence type="predicted"/>
<gene>
    <name evidence="1" type="ORF">orf00242</name>
</gene>
<evidence type="ECO:0000313" key="1">
    <source>
        <dbReference type="EMBL" id="QIZ31221.1"/>
    </source>
</evidence>